<dbReference type="OrthoDB" id="233008at2"/>
<evidence type="ECO:0008006" key="3">
    <source>
        <dbReference type="Google" id="ProtNLM"/>
    </source>
</evidence>
<keyword evidence="2" id="KW-1185">Reference proteome</keyword>
<proteinExistence type="predicted"/>
<evidence type="ECO:0000313" key="2">
    <source>
        <dbReference type="Proteomes" id="UP000318538"/>
    </source>
</evidence>
<organism evidence="1 2">
    <name type="scientific">Rubripirellula lacrimiformis</name>
    <dbReference type="NCBI Taxonomy" id="1930273"/>
    <lineage>
        <taxon>Bacteria</taxon>
        <taxon>Pseudomonadati</taxon>
        <taxon>Planctomycetota</taxon>
        <taxon>Planctomycetia</taxon>
        <taxon>Pirellulales</taxon>
        <taxon>Pirellulaceae</taxon>
        <taxon>Rubripirellula</taxon>
    </lineage>
</organism>
<evidence type="ECO:0000313" key="1">
    <source>
        <dbReference type="EMBL" id="QDT02113.1"/>
    </source>
</evidence>
<reference evidence="1 2" key="1">
    <citation type="submission" date="2019-02" db="EMBL/GenBank/DDBJ databases">
        <title>Deep-cultivation of Planctomycetes and their phenomic and genomic characterization uncovers novel biology.</title>
        <authorList>
            <person name="Wiegand S."/>
            <person name="Jogler M."/>
            <person name="Boedeker C."/>
            <person name="Pinto D."/>
            <person name="Vollmers J."/>
            <person name="Rivas-Marin E."/>
            <person name="Kohn T."/>
            <person name="Peeters S.H."/>
            <person name="Heuer A."/>
            <person name="Rast P."/>
            <person name="Oberbeckmann S."/>
            <person name="Bunk B."/>
            <person name="Jeske O."/>
            <person name="Meyerdierks A."/>
            <person name="Storesund J.E."/>
            <person name="Kallscheuer N."/>
            <person name="Luecker S."/>
            <person name="Lage O.M."/>
            <person name="Pohl T."/>
            <person name="Merkel B.J."/>
            <person name="Hornburger P."/>
            <person name="Mueller R.-W."/>
            <person name="Bruemmer F."/>
            <person name="Labrenz M."/>
            <person name="Spormann A.M."/>
            <person name="Op den Camp H."/>
            <person name="Overmann J."/>
            <person name="Amann R."/>
            <person name="Jetten M.S.M."/>
            <person name="Mascher T."/>
            <person name="Medema M.H."/>
            <person name="Devos D.P."/>
            <person name="Kaster A.-K."/>
            <person name="Ovreas L."/>
            <person name="Rohde M."/>
            <person name="Galperin M.Y."/>
            <person name="Jogler C."/>
        </authorList>
    </citation>
    <scope>NUCLEOTIDE SEQUENCE [LARGE SCALE GENOMIC DNA]</scope>
    <source>
        <strain evidence="1 2">K22_7</strain>
    </source>
</reference>
<dbReference type="KEGG" id="rlc:K227x_04840"/>
<dbReference type="Proteomes" id="UP000318538">
    <property type="component" value="Chromosome"/>
</dbReference>
<dbReference type="RefSeq" id="WP_145167879.1">
    <property type="nucleotide sequence ID" value="NZ_CP036525.1"/>
</dbReference>
<dbReference type="SUPFAM" id="SSF56059">
    <property type="entry name" value="Glutathione synthetase ATP-binding domain-like"/>
    <property type="match status" value="1"/>
</dbReference>
<sequence length="510" mass="57500">MNDWFPIVDHACCQMSSDEREFADRVAVDVLERHPELKLSSLLSEFRATELVPAPSLHLDDLSEIRRVENSDQSFFQERARVRAGDGDFLATSWHADETYEQYCRGSLHLGKVDRIHPRQNEDLEHSDGVHLAEALWKDRRTRRDLIRAIRQDGLRYLHPHMGSHAVWHLALLLHQASHRPLKVIGAPPEVTVFANDKGQFTRLVHRMFGPTATPPSHVVWNTANAAKRIQQIDGEACCVALKLPNAAGGEGNLVLSMETIRNHSLTEVDRLLREQLPQLRYEDGDELLVTTWQTGVIAAPSAQLWLPPSVDKQPILEGLFVQRIETGQGRFTGFGAADIPHDLRARMTRQCLQLGRVYQRLGYVGRCSFDTVLVGPDLESSQMQFIECNGRWGGTSLPMTLMNRVFGDWKSQPFATRTLKIPGSRNLSFQNVLAAIGKDVYDHRLETGDVILMNPRRMTIRDEVSVIVLRSAWTDNPDDRFAEIANRVADCVAAAPKGKRPPSENESTP</sequence>
<dbReference type="EMBL" id="CP036525">
    <property type="protein sequence ID" value="QDT02113.1"/>
    <property type="molecule type" value="Genomic_DNA"/>
</dbReference>
<gene>
    <name evidence="1" type="ORF">K227x_04840</name>
</gene>
<accession>A0A517N4Q3</accession>
<dbReference type="AlphaFoldDB" id="A0A517N4Q3"/>
<protein>
    <recommendedName>
        <fullName evidence="3">Pre ATP-grasp domain-containing protein</fullName>
    </recommendedName>
</protein>
<name>A0A517N4Q3_9BACT</name>